<dbReference type="EMBL" id="JAKROA010000007">
    <property type="protein sequence ID" value="KAL5105968.1"/>
    <property type="molecule type" value="Genomic_DNA"/>
</dbReference>
<evidence type="ECO:0000313" key="1">
    <source>
        <dbReference type="EMBL" id="KAL5105968.1"/>
    </source>
</evidence>
<name>A0ABR4Q9D1_9CEST</name>
<sequence>MQLANRFVICQSNILPNRSLAACKADTTVYWPLVLFSYLLWSPLLDAPVFQMLSKVLNPGIVERLCAKWVNATRYTESYCIDAKVNYGGMRAPSPHLAHIYEEEMR</sequence>
<gene>
    <name evidence="1" type="ORF">TcWFU_009959</name>
</gene>
<organism evidence="1 2">
    <name type="scientific">Taenia crassiceps</name>
    <dbReference type="NCBI Taxonomy" id="6207"/>
    <lineage>
        <taxon>Eukaryota</taxon>
        <taxon>Metazoa</taxon>
        <taxon>Spiralia</taxon>
        <taxon>Lophotrochozoa</taxon>
        <taxon>Platyhelminthes</taxon>
        <taxon>Cestoda</taxon>
        <taxon>Eucestoda</taxon>
        <taxon>Cyclophyllidea</taxon>
        <taxon>Taeniidae</taxon>
        <taxon>Taenia</taxon>
    </lineage>
</organism>
<dbReference type="Proteomes" id="UP001651158">
    <property type="component" value="Unassembled WGS sequence"/>
</dbReference>
<accession>A0ABR4Q9D1</accession>
<proteinExistence type="predicted"/>
<reference evidence="1 2" key="1">
    <citation type="journal article" date="2022" name="Front. Cell. Infect. Microbiol.">
        <title>The Genomes of Two Strains of Taenia crassiceps the Animal Model for the Study of Human Cysticercosis.</title>
        <authorList>
            <person name="Bobes R.J."/>
            <person name="Estrada K."/>
            <person name="Rios-Valencia D.G."/>
            <person name="Calderon-Gallegos A."/>
            <person name="de la Torre P."/>
            <person name="Carrero J.C."/>
            <person name="Sanchez-Flores A."/>
            <person name="Laclette J.P."/>
        </authorList>
    </citation>
    <scope>NUCLEOTIDE SEQUENCE [LARGE SCALE GENOMIC DNA]</scope>
    <source>
        <strain evidence="1">WFUcys</strain>
    </source>
</reference>
<keyword evidence="2" id="KW-1185">Reference proteome</keyword>
<comment type="caution">
    <text evidence="1">The sequence shown here is derived from an EMBL/GenBank/DDBJ whole genome shotgun (WGS) entry which is preliminary data.</text>
</comment>
<evidence type="ECO:0000313" key="2">
    <source>
        <dbReference type="Proteomes" id="UP001651158"/>
    </source>
</evidence>
<protein>
    <submittedName>
        <fullName evidence="1">Uncharacterized protein</fullName>
    </submittedName>
</protein>